<protein>
    <recommendedName>
        <fullName evidence="3">Ribbon-helix-helix protein CopG domain-containing protein</fullName>
    </recommendedName>
</protein>
<organism evidence="1 2">
    <name type="scientific">Candidatus Egerieisoma faecipullorum</name>
    <dbReference type="NCBI Taxonomy" id="2840963"/>
    <lineage>
        <taxon>Bacteria</taxon>
        <taxon>Bacillati</taxon>
        <taxon>Bacillota</taxon>
        <taxon>Clostridia</taxon>
        <taxon>Eubacteriales</taxon>
        <taxon>Clostridiaceae</taxon>
        <taxon>Clostridiaceae incertae sedis</taxon>
        <taxon>Candidatus Egerieisoma</taxon>
    </lineage>
</organism>
<accession>A0A9D1L9D1</accession>
<reference evidence="1" key="2">
    <citation type="journal article" date="2021" name="PeerJ">
        <title>Extensive microbial diversity within the chicken gut microbiome revealed by metagenomics and culture.</title>
        <authorList>
            <person name="Gilroy R."/>
            <person name="Ravi A."/>
            <person name="Getino M."/>
            <person name="Pursley I."/>
            <person name="Horton D.L."/>
            <person name="Alikhan N.F."/>
            <person name="Baker D."/>
            <person name="Gharbi K."/>
            <person name="Hall N."/>
            <person name="Watson M."/>
            <person name="Adriaenssens E.M."/>
            <person name="Foster-Nyarko E."/>
            <person name="Jarju S."/>
            <person name="Secka A."/>
            <person name="Antonio M."/>
            <person name="Oren A."/>
            <person name="Chaudhuri R.R."/>
            <person name="La Ragione R."/>
            <person name="Hildebrand F."/>
            <person name="Pallen M.J."/>
        </authorList>
    </citation>
    <scope>NUCLEOTIDE SEQUENCE</scope>
    <source>
        <strain evidence="1">CHK195-4489</strain>
    </source>
</reference>
<dbReference type="AlphaFoldDB" id="A0A9D1L9D1"/>
<sequence length="216" mass="25044">MLQKSLYSLMLMDDVVREIDRLALQQNTNRSNFINQILAEYVSLMTPEKRIGNIFKNIEALINECGLGIVPHVVPNQMTMSLKSSLEYKYRPTIRYEVALYRIPDGNAIGELSVVFRTQSPALIRAMTEFFRLWTRLESIYKQGEGIRYALYEGKFTRTIQASPDRNYTNEEIGNHISSYIQLFDRLLKGYVSGEYGPQELERIYLEYFNKGAGLI</sequence>
<gene>
    <name evidence="1" type="ORF">IAD50_01750</name>
</gene>
<reference evidence="1" key="1">
    <citation type="submission" date="2020-10" db="EMBL/GenBank/DDBJ databases">
        <authorList>
            <person name="Gilroy R."/>
        </authorList>
    </citation>
    <scope>NUCLEOTIDE SEQUENCE</scope>
    <source>
        <strain evidence="1">CHK195-4489</strain>
    </source>
</reference>
<evidence type="ECO:0000313" key="2">
    <source>
        <dbReference type="Proteomes" id="UP000824089"/>
    </source>
</evidence>
<evidence type="ECO:0000313" key="1">
    <source>
        <dbReference type="EMBL" id="HIU29000.1"/>
    </source>
</evidence>
<proteinExistence type="predicted"/>
<dbReference type="Proteomes" id="UP000824089">
    <property type="component" value="Unassembled WGS sequence"/>
</dbReference>
<name>A0A9D1L9D1_9CLOT</name>
<evidence type="ECO:0008006" key="3">
    <source>
        <dbReference type="Google" id="ProtNLM"/>
    </source>
</evidence>
<dbReference type="EMBL" id="DVMM01000034">
    <property type="protein sequence ID" value="HIU29000.1"/>
    <property type="molecule type" value="Genomic_DNA"/>
</dbReference>
<comment type="caution">
    <text evidence="1">The sequence shown here is derived from an EMBL/GenBank/DDBJ whole genome shotgun (WGS) entry which is preliminary data.</text>
</comment>